<organism evidence="1 2">
    <name type="scientific">Aerophobetes bacterium</name>
    <dbReference type="NCBI Taxonomy" id="2030807"/>
    <lineage>
        <taxon>Bacteria</taxon>
        <taxon>Candidatus Aerophobota</taxon>
    </lineage>
</organism>
<gene>
    <name evidence="1" type="ORF">DRZ78_01700</name>
</gene>
<evidence type="ECO:0000313" key="2">
    <source>
        <dbReference type="Proteomes" id="UP000277457"/>
    </source>
</evidence>
<reference evidence="1 2" key="1">
    <citation type="submission" date="2018-06" db="EMBL/GenBank/DDBJ databases">
        <title>Extensive metabolic versatility and redundancy in microbially diverse, dynamic hydrothermal sediments.</title>
        <authorList>
            <person name="Dombrowski N."/>
            <person name="Teske A."/>
            <person name="Baker B.J."/>
        </authorList>
    </citation>
    <scope>NUCLEOTIDE SEQUENCE [LARGE SCALE GENOMIC DNA]</scope>
    <source>
        <strain evidence="1">B7_G13</strain>
    </source>
</reference>
<sequence>MRETVKKLIDQARKEFPKADTILIVAVGEKDNYRAGCGWDEEVGYREWKDFLLFCRDTKDRVIGVIPLDYLFCRLALLRIRALANKIKQ</sequence>
<comment type="caution">
    <text evidence="1">The sequence shown here is derived from an EMBL/GenBank/DDBJ whole genome shotgun (WGS) entry which is preliminary data.</text>
</comment>
<accession>A0A662D5T4</accession>
<protein>
    <submittedName>
        <fullName evidence="1">Uncharacterized protein</fullName>
    </submittedName>
</protein>
<dbReference type="EMBL" id="QMPY01000043">
    <property type="protein sequence ID" value="RLE08139.1"/>
    <property type="molecule type" value="Genomic_DNA"/>
</dbReference>
<dbReference type="AlphaFoldDB" id="A0A662D5T4"/>
<evidence type="ECO:0000313" key="1">
    <source>
        <dbReference type="EMBL" id="RLE08139.1"/>
    </source>
</evidence>
<proteinExistence type="predicted"/>
<name>A0A662D5T4_UNCAE</name>
<dbReference type="Proteomes" id="UP000277457">
    <property type="component" value="Unassembled WGS sequence"/>
</dbReference>